<dbReference type="GO" id="GO:0016757">
    <property type="term" value="F:glycosyltransferase activity"/>
    <property type="evidence" value="ECO:0007669"/>
    <property type="project" value="InterPro"/>
</dbReference>
<dbReference type="PANTHER" id="PTHR12526">
    <property type="entry name" value="GLYCOSYLTRANSFERASE"/>
    <property type="match status" value="1"/>
</dbReference>
<proteinExistence type="predicted"/>
<evidence type="ECO:0000256" key="1">
    <source>
        <dbReference type="ARBA" id="ARBA00022679"/>
    </source>
</evidence>
<dbReference type="EMBL" id="JABZXS010000013">
    <property type="protein sequence ID" value="MBF1672976.1"/>
    <property type="molecule type" value="Genomic_DNA"/>
</dbReference>
<feature type="domain" description="Glycosyl transferase family 1" evidence="2">
    <location>
        <begin position="202"/>
        <end position="365"/>
    </location>
</feature>
<name>A0A930LPF9_9MICC</name>
<gene>
    <name evidence="3" type="ORF">HXO65_02050</name>
</gene>
<protein>
    <submittedName>
        <fullName evidence="3">Glycosyltransferase</fullName>
    </submittedName>
</protein>
<accession>A0A930LPF9</accession>
<reference evidence="3" key="1">
    <citation type="submission" date="2020-04" db="EMBL/GenBank/DDBJ databases">
        <title>Deep metagenomics examines the oral microbiome during advanced dental caries in children, revealing novel taxa and co-occurrences with host molecules.</title>
        <authorList>
            <person name="Baker J.L."/>
            <person name="Morton J.T."/>
            <person name="Dinis M."/>
            <person name="Alvarez R."/>
            <person name="Tran N.C."/>
            <person name="Knight R."/>
            <person name="Edlund A."/>
        </authorList>
    </citation>
    <scope>NUCLEOTIDE SEQUENCE</scope>
    <source>
        <strain evidence="3">JCVI_47_bin.3</strain>
    </source>
</reference>
<evidence type="ECO:0000259" key="2">
    <source>
        <dbReference type="Pfam" id="PF00534"/>
    </source>
</evidence>
<dbReference type="AlphaFoldDB" id="A0A930LPF9"/>
<dbReference type="Gene3D" id="3.40.50.2000">
    <property type="entry name" value="Glycogen Phosphorylase B"/>
    <property type="match status" value="2"/>
</dbReference>
<dbReference type="Proteomes" id="UP000785653">
    <property type="component" value="Unassembled WGS sequence"/>
</dbReference>
<evidence type="ECO:0000313" key="4">
    <source>
        <dbReference type="Proteomes" id="UP000785653"/>
    </source>
</evidence>
<keyword evidence="1" id="KW-0808">Transferase</keyword>
<sequence length="395" mass="44178">MKVKNIIIAQDRYSILGGISTVNKLLGRAFDEAGYNVSYMALFDNTAGHPDAIEPDFVVNSGPLVNKTTHNRLVYTNPGPLGAALAVKKCFTVLWDCYNTFRTRRYLRSFGKDTVVLTSMAKTADYMAKYAQSDSKKGIGYIHEFHSGYNSTYRLDEEKTLRNVATSYDSFVTLSEGDAKLFAQWLNCPVEAVHNPVEPLSEEISEMLRLGEKKPVIQYIGRYGPEKGLGRILESFIACAEDFPEWTLRYNGSGSEEEVLALKEKLAQIDPEIAHRVEIGGTLNAKEVLETFAQSSLAVMASEFEGLPMSFLEAMQVGTPLISYPSSSALQEMVPEVGYLAEEPSVEALQEQMRLAMSDAELRAKKSALCLEKSRTFSPEYVVRHWEKLFESIHR</sequence>
<evidence type="ECO:0000313" key="3">
    <source>
        <dbReference type="EMBL" id="MBF1672976.1"/>
    </source>
</evidence>
<dbReference type="InterPro" id="IPR001296">
    <property type="entry name" value="Glyco_trans_1"/>
</dbReference>
<comment type="caution">
    <text evidence="3">The sequence shown here is derived from an EMBL/GenBank/DDBJ whole genome shotgun (WGS) entry which is preliminary data.</text>
</comment>
<organism evidence="3 4">
    <name type="scientific">Rothia mucilaginosa</name>
    <dbReference type="NCBI Taxonomy" id="43675"/>
    <lineage>
        <taxon>Bacteria</taxon>
        <taxon>Bacillati</taxon>
        <taxon>Actinomycetota</taxon>
        <taxon>Actinomycetes</taxon>
        <taxon>Micrococcales</taxon>
        <taxon>Micrococcaceae</taxon>
        <taxon>Rothia</taxon>
    </lineage>
</organism>
<dbReference type="SUPFAM" id="SSF53756">
    <property type="entry name" value="UDP-Glycosyltransferase/glycogen phosphorylase"/>
    <property type="match status" value="1"/>
</dbReference>
<dbReference type="Pfam" id="PF00534">
    <property type="entry name" value="Glycos_transf_1"/>
    <property type="match status" value="1"/>
</dbReference>
<dbReference type="PANTHER" id="PTHR12526:SF630">
    <property type="entry name" value="GLYCOSYLTRANSFERASE"/>
    <property type="match status" value="1"/>
</dbReference>